<organism evidence="1 2">
    <name type="scientific">Methanophagales virus GBV301</name>
    <dbReference type="NCBI Taxonomy" id="2999280"/>
    <lineage>
        <taxon>Viruses</taxon>
        <taxon>Duplodnaviria</taxon>
        <taxon>Heunggongvirae</taxon>
        <taxon>Uroviricota</taxon>
        <taxon>Caudoviricetes</taxon>
        <taxon>Nakonvirales</taxon>
        <taxon>Ekchuahviridae</taxon>
        <taxon>Kukulkanvirus</taxon>
        <taxon>Kukulkanvirus guaymasense</taxon>
    </lineage>
</organism>
<evidence type="ECO:0000313" key="2">
    <source>
        <dbReference type="Proteomes" id="UP001156259"/>
    </source>
</evidence>
<gene>
    <name evidence="1" type="ORF">LDLAKGPJ_00087</name>
</gene>
<protein>
    <recommendedName>
        <fullName evidence="3">DNA-binding protein</fullName>
    </recommendedName>
</protein>
<dbReference type="Proteomes" id="UP001156259">
    <property type="component" value="Segment"/>
</dbReference>
<accession>A0A9E8VAT3</accession>
<name>A0A9E8VAT3_9CAUD</name>
<reference evidence="1 2" key="1">
    <citation type="submission" date="2022-10" db="EMBL/GenBank/DDBJ databases">
        <title>Evolutionary Diversification of Methanotrophic Ca. Methanophagales (ANME-1) and Their Expansive Virome.</title>
        <authorList>
            <person name="Laso-Perez R."/>
            <person name="Wu F."/>
            <person name="Cremiere A."/>
            <person name="Speth D.R."/>
            <person name="Magyar J.S."/>
            <person name="Krupovic M."/>
            <person name="Orphan V.J."/>
        </authorList>
    </citation>
    <scope>NUCLEOTIDE SEQUENCE [LARGE SCALE GENOMIC DNA]</scope>
</reference>
<keyword evidence="2" id="KW-1185">Reference proteome</keyword>
<dbReference type="GO" id="GO:0003676">
    <property type="term" value="F:nucleic acid binding"/>
    <property type="evidence" value="ECO:0007669"/>
    <property type="project" value="InterPro"/>
</dbReference>
<dbReference type="InterPro" id="IPR036882">
    <property type="entry name" value="Alba-like_dom_sf"/>
</dbReference>
<dbReference type="EMBL" id="OP880252">
    <property type="protein sequence ID" value="WAE39511.1"/>
    <property type="molecule type" value="Genomic_DNA"/>
</dbReference>
<dbReference type="Gene3D" id="3.30.110.20">
    <property type="entry name" value="Alba-like domain"/>
    <property type="match status" value="1"/>
</dbReference>
<dbReference type="SUPFAM" id="SSF82704">
    <property type="entry name" value="AlbA-like"/>
    <property type="match status" value="1"/>
</dbReference>
<evidence type="ECO:0000313" key="1">
    <source>
        <dbReference type="EMBL" id="WAE39511.1"/>
    </source>
</evidence>
<evidence type="ECO:0008006" key="3">
    <source>
        <dbReference type="Google" id="ProtNLM"/>
    </source>
</evidence>
<sequence>MDEMRELYIGDKPYDNYLRALGDSQSVSILARGKNVKKAVDVALMAQRLSQFTINAVSIYDEKMTSEDGEREYYVSAIRIDLTR</sequence>
<proteinExistence type="predicted"/>